<keyword evidence="1 2" id="KW-0663">Pyridoxal phosphate</keyword>
<evidence type="ECO:0000259" key="5">
    <source>
        <dbReference type="Pfam" id="PF01168"/>
    </source>
</evidence>
<evidence type="ECO:0000256" key="2">
    <source>
        <dbReference type="HAMAP-Rule" id="MF_02087"/>
    </source>
</evidence>
<dbReference type="InterPro" id="IPR001608">
    <property type="entry name" value="Ala_racemase_N"/>
</dbReference>
<proteinExistence type="inferred from homology"/>
<dbReference type="RefSeq" id="WP_194027809.1">
    <property type="nucleotide sequence ID" value="NZ_JADEWZ010000002.1"/>
</dbReference>
<reference evidence="6" key="1">
    <citation type="submission" date="2020-10" db="EMBL/GenBank/DDBJ databases">
        <authorList>
            <person name="Castelo-Branco R."/>
            <person name="Eusebio N."/>
            <person name="Adriana R."/>
            <person name="Vieira A."/>
            <person name="Brugerolle De Fraissinette N."/>
            <person name="Rezende De Castro R."/>
            <person name="Schneider M.P."/>
            <person name="Vasconcelos V."/>
            <person name="Leao P.N."/>
        </authorList>
    </citation>
    <scope>NUCLEOTIDE SEQUENCE</scope>
    <source>
        <strain evidence="6">LEGE 07157</strain>
    </source>
</reference>
<dbReference type="NCBIfam" id="TIGR00044">
    <property type="entry name" value="YggS family pyridoxal phosphate-dependent enzyme"/>
    <property type="match status" value="1"/>
</dbReference>
<keyword evidence="7" id="KW-1185">Reference proteome</keyword>
<name>A0A8J7DLA9_9CYAN</name>
<protein>
    <recommendedName>
        <fullName evidence="2">Pyridoxal phosphate homeostasis protein</fullName>
        <shortName evidence="2">PLP homeostasis protein</shortName>
    </recommendedName>
</protein>
<dbReference type="InterPro" id="IPR011078">
    <property type="entry name" value="PyrdxlP_homeostasis"/>
</dbReference>
<evidence type="ECO:0000313" key="7">
    <source>
        <dbReference type="Proteomes" id="UP000654482"/>
    </source>
</evidence>
<sequence length="223" mass="25403">MSLDLAQRLAQIRQQLPDGVRAIAVSKQFPPEAIREAYRAGVRDFGESRLQEALAKQECLQDLPDICWHFIGHPQSNKARKILESFQWIHTCDSLKLAQRLDRIAEEESCTPKICLQVKVRPDPQKYGWRVPELLADLPQLNQLEHLNIQGLMTILPLGLSEEEQFAAFEETRKLGFEIDQQGYANLKMQEFSMGMSGDYPLAVRAGATMVRLGRTIFGERNP</sequence>
<accession>A0A8J7DLA9</accession>
<dbReference type="Pfam" id="PF01168">
    <property type="entry name" value="Ala_racemase_N"/>
    <property type="match status" value="1"/>
</dbReference>
<comment type="similarity">
    <text evidence="2 4">Belongs to the pyridoxal phosphate-binding protein YggS/PROSC family.</text>
</comment>
<evidence type="ECO:0000256" key="4">
    <source>
        <dbReference type="RuleBase" id="RU004514"/>
    </source>
</evidence>
<dbReference type="HAMAP" id="MF_02087">
    <property type="entry name" value="PLP_homeostasis"/>
    <property type="match status" value="1"/>
</dbReference>
<comment type="function">
    <text evidence="2">Pyridoxal 5'-phosphate (PLP)-binding protein, which is involved in PLP homeostasis.</text>
</comment>
<dbReference type="SUPFAM" id="SSF51419">
    <property type="entry name" value="PLP-binding barrel"/>
    <property type="match status" value="1"/>
</dbReference>
<evidence type="ECO:0000256" key="1">
    <source>
        <dbReference type="ARBA" id="ARBA00022898"/>
    </source>
</evidence>
<evidence type="ECO:0000313" key="6">
    <source>
        <dbReference type="EMBL" id="MBE9114593.1"/>
    </source>
</evidence>
<dbReference type="PANTHER" id="PTHR10146">
    <property type="entry name" value="PROLINE SYNTHETASE CO-TRANSCRIBED BACTERIAL HOMOLOG PROTEIN"/>
    <property type="match status" value="1"/>
</dbReference>
<gene>
    <name evidence="6" type="ORF">IQ249_01665</name>
</gene>
<dbReference type="EMBL" id="JADEWZ010000002">
    <property type="protein sequence ID" value="MBE9114593.1"/>
    <property type="molecule type" value="Genomic_DNA"/>
</dbReference>
<dbReference type="PANTHER" id="PTHR10146:SF14">
    <property type="entry name" value="PYRIDOXAL PHOSPHATE HOMEOSTASIS PROTEIN"/>
    <property type="match status" value="1"/>
</dbReference>
<comment type="caution">
    <text evidence="6">The sequence shown here is derived from an EMBL/GenBank/DDBJ whole genome shotgun (WGS) entry which is preliminary data.</text>
</comment>
<dbReference type="Gene3D" id="3.20.20.10">
    <property type="entry name" value="Alanine racemase"/>
    <property type="match status" value="1"/>
</dbReference>
<organism evidence="6 7">
    <name type="scientific">Lusitaniella coriacea LEGE 07157</name>
    <dbReference type="NCBI Taxonomy" id="945747"/>
    <lineage>
        <taxon>Bacteria</taxon>
        <taxon>Bacillati</taxon>
        <taxon>Cyanobacteriota</taxon>
        <taxon>Cyanophyceae</taxon>
        <taxon>Spirulinales</taxon>
        <taxon>Lusitaniellaceae</taxon>
        <taxon>Lusitaniella</taxon>
    </lineage>
</organism>
<dbReference type="CDD" id="cd00635">
    <property type="entry name" value="PLPDE_III_YBL036c_like"/>
    <property type="match status" value="1"/>
</dbReference>
<dbReference type="PIRSF" id="PIRSF004848">
    <property type="entry name" value="YBL036c_PLPDEIII"/>
    <property type="match status" value="1"/>
</dbReference>
<feature type="domain" description="Alanine racemase N-terminal" evidence="5">
    <location>
        <begin position="5"/>
        <end position="221"/>
    </location>
</feature>
<dbReference type="GO" id="GO:0030170">
    <property type="term" value="F:pyridoxal phosphate binding"/>
    <property type="evidence" value="ECO:0007669"/>
    <property type="project" value="UniProtKB-UniRule"/>
</dbReference>
<dbReference type="InterPro" id="IPR029066">
    <property type="entry name" value="PLP-binding_barrel"/>
</dbReference>
<comment type="cofactor">
    <cofactor evidence="3">
        <name>pyridoxal 5'-phosphate</name>
        <dbReference type="ChEBI" id="CHEBI:597326"/>
    </cofactor>
</comment>
<dbReference type="AlphaFoldDB" id="A0A8J7DLA9"/>
<evidence type="ECO:0000256" key="3">
    <source>
        <dbReference type="PIRSR" id="PIRSR004848-1"/>
    </source>
</evidence>
<feature type="modified residue" description="N6-(pyridoxal phosphate)lysine" evidence="2 3">
    <location>
        <position position="27"/>
    </location>
</feature>
<dbReference type="Proteomes" id="UP000654482">
    <property type="component" value="Unassembled WGS sequence"/>
</dbReference>